<sequence>MIDFAQCVSANEPLPLNTTYPPVHLNRPDVGYLRGLSSLIFYFKLMFEQFCGVEYRSFDEATAVMTDLHSKGKLDTGCRWLDEFENDTLPSPYSFNFVPDYEVDHEYYDVSE</sequence>
<gene>
    <name evidence="1" type="ORF">Amon02_001118500</name>
</gene>
<comment type="caution">
    <text evidence="1">The sequence shown here is derived from an EMBL/GenBank/DDBJ whole genome shotgun (WGS) entry which is preliminary data.</text>
</comment>
<proteinExistence type="predicted"/>
<evidence type="ECO:0000313" key="2">
    <source>
        <dbReference type="Proteomes" id="UP001165064"/>
    </source>
</evidence>
<name>A0ACB5U4H8_AMBMO</name>
<dbReference type="Proteomes" id="UP001165064">
    <property type="component" value="Unassembled WGS sequence"/>
</dbReference>
<evidence type="ECO:0000313" key="1">
    <source>
        <dbReference type="EMBL" id="GMF01180.1"/>
    </source>
</evidence>
<dbReference type="EMBL" id="BSXS01011740">
    <property type="protein sequence ID" value="GMF01180.1"/>
    <property type="molecule type" value="Genomic_DNA"/>
</dbReference>
<keyword evidence="2" id="KW-1185">Reference proteome</keyword>
<accession>A0ACB5U4H8</accession>
<protein>
    <submittedName>
        <fullName evidence="1">Unnamed protein product</fullName>
    </submittedName>
</protein>
<organism evidence="1 2">
    <name type="scientific">Ambrosiozyma monospora</name>
    <name type="common">Yeast</name>
    <name type="synonym">Endomycopsis monosporus</name>
    <dbReference type="NCBI Taxonomy" id="43982"/>
    <lineage>
        <taxon>Eukaryota</taxon>
        <taxon>Fungi</taxon>
        <taxon>Dikarya</taxon>
        <taxon>Ascomycota</taxon>
        <taxon>Saccharomycotina</taxon>
        <taxon>Pichiomycetes</taxon>
        <taxon>Pichiales</taxon>
        <taxon>Pichiaceae</taxon>
        <taxon>Ambrosiozyma</taxon>
    </lineage>
</organism>
<reference evidence="1" key="1">
    <citation type="submission" date="2023-04" db="EMBL/GenBank/DDBJ databases">
        <title>Ambrosiozyma monospora NBRC 10751.</title>
        <authorList>
            <person name="Ichikawa N."/>
            <person name="Sato H."/>
            <person name="Tonouchi N."/>
        </authorList>
    </citation>
    <scope>NUCLEOTIDE SEQUENCE</scope>
    <source>
        <strain evidence="1">NBRC 10751</strain>
    </source>
</reference>